<keyword evidence="3" id="KW-1185">Reference proteome</keyword>
<dbReference type="Proteomes" id="UP000054217">
    <property type="component" value="Unassembled WGS sequence"/>
</dbReference>
<dbReference type="OrthoDB" id="2615636at2759"/>
<evidence type="ECO:0000313" key="3">
    <source>
        <dbReference type="Proteomes" id="UP000054217"/>
    </source>
</evidence>
<reference evidence="3" key="2">
    <citation type="submission" date="2015-01" db="EMBL/GenBank/DDBJ databases">
        <title>Evolutionary Origins and Diversification of the Mycorrhizal Mutualists.</title>
        <authorList>
            <consortium name="DOE Joint Genome Institute"/>
            <consortium name="Mycorrhizal Genomics Consortium"/>
            <person name="Kohler A."/>
            <person name="Kuo A."/>
            <person name="Nagy L.G."/>
            <person name="Floudas D."/>
            <person name="Copeland A."/>
            <person name="Barry K.W."/>
            <person name="Cichocki N."/>
            <person name="Veneault-Fourrey C."/>
            <person name="LaButti K."/>
            <person name="Lindquist E.A."/>
            <person name="Lipzen A."/>
            <person name="Lundell T."/>
            <person name="Morin E."/>
            <person name="Murat C."/>
            <person name="Riley R."/>
            <person name="Ohm R."/>
            <person name="Sun H."/>
            <person name="Tunlid A."/>
            <person name="Henrissat B."/>
            <person name="Grigoriev I.V."/>
            <person name="Hibbett D.S."/>
            <person name="Martin F."/>
        </authorList>
    </citation>
    <scope>NUCLEOTIDE SEQUENCE [LARGE SCALE GENOMIC DNA]</scope>
    <source>
        <strain evidence="3">Marx 270</strain>
    </source>
</reference>
<dbReference type="EMBL" id="KN831988">
    <property type="protein sequence ID" value="KIO01446.1"/>
    <property type="molecule type" value="Genomic_DNA"/>
</dbReference>
<evidence type="ECO:0000313" key="2">
    <source>
        <dbReference type="EMBL" id="KIO01446.1"/>
    </source>
</evidence>
<feature type="signal peptide" evidence="1">
    <location>
        <begin position="1"/>
        <end position="20"/>
    </location>
</feature>
<dbReference type="InParanoid" id="A0A0C3P1R7"/>
<sequence length="220" mass="24167">MASAAVCVSIVILFLPDVSAQHQEDVRNSFELAARAADKQAVKDGDYAKWCNSFLTTLLNIHWFGQQAGLEEEVKGPVLESLRVSDSERELLSRALKVLEQEPENEGALKLFTEGALNQVNEAAIPRLLFTGGGSYRGKFQLAICSEKNDAVSVTSFFLEFDVNGARCSPLLYSDGKVETKTTVSHIYSLNDGLYGKIRNRIKDKLMATGISKQATIFAL</sequence>
<evidence type="ECO:0000256" key="1">
    <source>
        <dbReference type="SAM" id="SignalP"/>
    </source>
</evidence>
<dbReference type="HOGENOM" id="CLU_1256488_0_0_1"/>
<accession>A0A0C3P1R7</accession>
<protein>
    <submittedName>
        <fullName evidence="2">Uncharacterized protein</fullName>
    </submittedName>
</protein>
<gene>
    <name evidence="2" type="ORF">M404DRAFT_1003147</name>
</gene>
<reference evidence="2 3" key="1">
    <citation type="submission" date="2014-04" db="EMBL/GenBank/DDBJ databases">
        <authorList>
            <consortium name="DOE Joint Genome Institute"/>
            <person name="Kuo A."/>
            <person name="Kohler A."/>
            <person name="Costa M.D."/>
            <person name="Nagy L.G."/>
            <person name="Floudas D."/>
            <person name="Copeland A."/>
            <person name="Barry K.W."/>
            <person name="Cichocki N."/>
            <person name="Veneault-Fourrey C."/>
            <person name="LaButti K."/>
            <person name="Lindquist E.A."/>
            <person name="Lipzen A."/>
            <person name="Lundell T."/>
            <person name="Morin E."/>
            <person name="Murat C."/>
            <person name="Sun H."/>
            <person name="Tunlid A."/>
            <person name="Henrissat B."/>
            <person name="Grigoriev I.V."/>
            <person name="Hibbett D.S."/>
            <person name="Martin F."/>
            <person name="Nordberg H.P."/>
            <person name="Cantor M.N."/>
            <person name="Hua S.X."/>
        </authorList>
    </citation>
    <scope>NUCLEOTIDE SEQUENCE [LARGE SCALE GENOMIC DNA]</scope>
    <source>
        <strain evidence="2 3">Marx 270</strain>
    </source>
</reference>
<feature type="chain" id="PRO_5002180378" evidence="1">
    <location>
        <begin position="21"/>
        <end position="220"/>
    </location>
</feature>
<proteinExistence type="predicted"/>
<organism evidence="2 3">
    <name type="scientific">Pisolithus tinctorius Marx 270</name>
    <dbReference type="NCBI Taxonomy" id="870435"/>
    <lineage>
        <taxon>Eukaryota</taxon>
        <taxon>Fungi</taxon>
        <taxon>Dikarya</taxon>
        <taxon>Basidiomycota</taxon>
        <taxon>Agaricomycotina</taxon>
        <taxon>Agaricomycetes</taxon>
        <taxon>Agaricomycetidae</taxon>
        <taxon>Boletales</taxon>
        <taxon>Sclerodermatineae</taxon>
        <taxon>Pisolithaceae</taxon>
        <taxon>Pisolithus</taxon>
    </lineage>
</organism>
<name>A0A0C3P1R7_PISTI</name>
<keyword evidence="1" id="KW-0732">Signal</keyword>
<dbReference type="AlphaFoldDB" id="A0A0C3P1R7"/>